<evidence type="ECO:0000256" key="1">
    <source>
        <dbReference type="ARBA" id="ARBA00004395"/>
    </source>
</evidence>
<evidence type="ECO:0000256" key="4">
    <source>
        <dbReference type="ARBA" id="ARBA00022448"/>
    </source>
</evidence>
<evidence type="ECO:0000313" key="13">
    <source>
        <dbReference type="Proteomes" id="UP000324767"/>
    </source>
</evidence>
<dbReference type="GO" id="GO:0017119">
    <property type="term" value="C:Golgi transport complex"/>
    <property type="evidence" value="ECO:0007669"/>
    <property type="project" value="TreeGrafter"/>
</dbReference>
<feature type="coiled-coil region" evidence="9">
    <location>
        <begin position="50"/>
        <end position="77"/>
    </location>
</feature>
<dbReference type="GO" id="GO:0007030">
    <property type="term" value="P:Golgi organization"/>
    <property type="evidence" value="ECO:0007669"/>
    <property type="project" value="InterPro"/>
</dbReference>
<evidence type="ECO:0000256" key="5">
    <source>
        <dbReference type="ARBA" id="ARBA00022927"/>
    </source>
</evidence>
<organism evidence="12 13">
    <name type="scientific">Lasallia pustulata</name>
    <dbReference type="NCBI Taxonomy" id="136370"/>
    <lineage>
        <taxon>Eukaryota</taxon>
        <taxon>Fungi</taxon>
        <taxon>Dikarya</taxon>
        <taxon>Ascomycota</taxon>
        <taxon>Pezizomycotina</taxon>
        <taxon>Lecanoromycetes</taxon>
        <taxon>OSLEUM clade</taxon>
        <taxon>Umbilicariomycetidae</taxon>
        <taxon>Umbilicariales</taxon>
        <taxon>Umbilicariaceae</taxon>
        <taxon>Lasallia</taxon>
    </lineage>
</organism>
<keyword evidence="7" id="KW-0472">Membrane</keyword>
<dbReference type="GO" id="GO:0015031">
    <property type="term" value="P:protein transport"/>
    <property type="evidence" value="ECO:0007669"/>
    <property type="project" value="UniProtKB-KW"/>
</dbReference>
<comment type="caution">
    <text evidence="12">The sequence shown here is derived from an EMBL/GenBank/DDBJ whole genome shotgun (WGS) entry which is preliminary data.</text>
</comment>
<evidence type="ECO:0000256" key="7">
    <source>
        <dbReference type="ARBA" id="ARBA00023136"/>
    </source>
</evidence>
<dbReference type="PANTHER" id="PTHR12961:SF0">
    <property type="entry name" value="CONSERVED OLIGOMERIC GOLGI COMPLEX SUBUNIT 2"/>
    <property type="match status" value="1"/>
</dbReference>
<accession>A0A5M8PBC5</accession>
<keyword evidence="9" id="KW-0175">Coiled coil</keyword>
<comment type="similarity">
    <text evidence="2">Belongs to the COG2 family.</text>
</comment>
<reference evidence="12 13" key="1">
    <citation type="submission" date="2019-09" db="EMBL/GenBank/DDBJ databases">
        <title>The hologenome of the rock-dwelling lichen Lasallia pustulata.</title>
        <authorList>
            <person name="Greshake Tzovaras B."/>
            <person name="Segers F."/>
            <person name="Bicker A."/>
            <person name="Dal Grande F."/>
            <person name="Otte J."/>
            <person name="Hankeln T."/>
            <person name="Schmitt I."/>
            <person name="Ebersberger I."/>
        </authorList>
    </citation>
    <scope>NUCLEOTIDE SEQUENCE [LARGE SCALE GENOMIC DNA]</scope>
    <source>
        <strain evidence="12">A1-1</strain>
    </source>
</reference>
<keyword evidence="4" id="KW-0813">Transport</keyword>
<evidence type="ECO:0000256" key="9">
    <source>
        <dbReference type="SAM" id="Coils"/>
    </source>
</evidence>
<protein>
    <recommendedName>
        <fullName evidence="3">Conserved oligomeric Golgi complex subunit 2</fullName>
    </recommendedName>
    <alternativeName>
        <fullName evidence="8">Component of oligomeric Golgi complex 2</fullName>
    </alternativeName>
</protein>
<evidence type="ECO:0000313" key="12">
    <source>
        <dbReference type="EMBL" id="KAA6406525.1"/>
    </source>
</evidence>
<keyword evidence="5" id="KW-0653">Protein transport</keyword>
<sequence length="286" mass="32464">MNRFYFGGSDSSGSDVDDDALPYPKPLARSAFLTPDFDPTAFLSCLQNRHQTLEDLRTELLTRSQELNKELLDLVNENYQDFLSLGSSLRGGDRVVEEVRVGLLGFRRDVQSLKDKVEERKTEVAVLVEERGKIRKEVQTGRALLEIGQRLDELEKRLMVVSNGMRVGTSEDERNSGLDDSDEASDEEGLDNALSTSRLHRHVDQFLHIKRLMTRVPSDHPFLVRQQERVVRLRHTLLLDLSSALTQVVPVDDFDKERLLKIVSIYGDMGEGSEALRVLESRKGRG</sequence>
<evidence type="ECO:0000256" key="2">
    <source>
        <dbReference type="ARBA" id="ARBA00007603"/>
    </source>
</evidence>
<feature type="domain" description="Conserved oligomeric Golgi complex subunit 2 N-terminal" evidence="11">
    <location>
        <begin position="27"/>
        <end position="100"/>
    </location>
</feature>
<dbReference type="EMBL" id="VXIT01000026">
    <property type="protein sequence ID" value="KAA6406525.1"/>
    <property type="molecule type" value="Genomic_DNA"/>
</dbReference>
<feature type="region of interest" description="Disordered" evidence="10">
    <location>
        <begin position="165"/>
        <end position="190"/>
    </location>
</feature>
<dbReference type="OrthoDB" id="332281at2759"/>
<dbReference type="Pfam" id="PF06148">
    <property type="entry name" value="COG2_N"/>
    <property type="match status" value="1"/>
</dbReference>
<dbReference type="InterPro" id="IPR024602">
    <property type="entry name" value="COG_su2_N"/>
</dbReference>
<feature type="compositionally biased region" description="Acidic residues" evidence="10">
    <location>
        <begin position="179"/>
        <end position="190"/>
    </location>
</feature>
<name>A0A5M8PBC5_9LECA</name>
<feature type="region of interest" description="Disordered" evidence="10">
    <location>
        <begin position="1"/>
        <end position="20"/>
    </location>
</feature>
<evidence type="ECO:0000259" key="11">
    <source>
        <dbReference type="Pfam" id="PF06148"/>
    </source>
</evidence>
<evidence type="ECO:0000256" key="10">
    <source>
        <dbReference type="SAM" id="MobiDB-lite"/>
    </source>
</evidence>
<evidence type="ECO:0000256" key="6">
    <source>
        <dbReference type="ARBA" id="ARBA00023034"/>
    </source>
</evidence>
<dbReference type="GO" id="GO:0006891">
    <property type="term" value="P:intra-Golgi vesicle-mediated transport"/>
    <property type="evidence" value="ECO:0007669"/>
    <property type="project" value="TreeGrafter"/>
</dbReference>
<keyword evidence="6" id="KW-0333">Golgi apparatus</keyword>
<dbReference type="GO" id="GO:0000139">
    <property type="term" value="C:Golgi membrane"/>
    <property type="evidence" value="ECO:0007669"/>
    <property type="project" value="UniProtKB-SubCell"/>
</dbReference>
<dbReference type="Proteomes" id="UP000324767">
    <property type="component" value="Unassembled WGS sequence"/>
</dbReference>
<comment type="subcellular location">
    <subcellularLocation>
        <location evidence="1">Golgi apparatus membrane</location>
        <topology evidence="1">Peripheral membrane protein</topology>
    </subcellularLocation>
</comment>
<dbReference type="AlphaFoldDB" id="A0A5M8PBC5"/>
<proteinExistence type="inferred from homology"/>
<dbReference type="InterPro" id="IPR009316">
    <property type="entry name" value="COG2"/>
</dbReference>
<gene>
    <name evidence="12" type="ORF">FRX48_09690</name>
</gene>
<dbReference type="PANTHER" id="PTHR12961">
    <property type="entry name" value="CONSERVED OLIGOMERIC GOLGI COMPLEX COMPONENT 2"/>
    <property type="match status" value="1"/>
</dbReference>
<evidence type="ECO:0000256" key="3">
    <source>
        <dbReference type="ARBA" id="ARBA00020977"/>
    </source>
</evidence>
<evidence type="ECO:0000256" key="8">
    <source>
        <dbReference type="ARBA" id="ARBA00031344"/>
    </source>
</evidence>